<comment type="caution">
    <text evidence="9">The sequence shown here is derived from an EMBL/GenBank/DDBJ whole genome shotgun (WGS) entry which is preliminary data.</text>
</comment>
<keyword evidence="4" id="KW-0963">Cytoplasm</keyword>
<accession>A0ABP9YU98</accession>
<protein>
    <recommendedName>
        <fullName evidence="8">BAR domain-containing protein</fullName>
    </recommendedName>
</protein>
<dbReference type="InterPro" id="IPR018492">
    <property type="entry name" value="Ribosomal_eL8/Nhp2"/>
</dbReference>
<evidence type="ECO:0000256" key="3">
    <source>
        <dbReference type="ARBA" id="ARBA00007337"/>
    </source>
</evidence>
<dbReference type="PRINTS" id="PR00883">
    <property type="entry name" value="NUCLEARHMG"/>
</dbReference>
<keyword evidence="6" id="KW-0539">Nucleus</keyword>
<gene>
    <name evidence="9" type="ORF">MFLAVUS_003855</name>
</gene>
<evidence type="ECO:0000256" key="7">
    <source>
        <dbReference type="ARBA" id="ARBA00023274"/>
    </source>
</evidence>
<dbReference type="Gene3D" id="1.20.1270.60">
    <property type="entry name" value="Arfaptin homology (AH) domain/BAR domain"/>
    <property type="match status" value="1"/>
</dbReference>
<comment type="similarity">
    <text evidence="3">Belongs to the eukaryotic ribosomal protein eL8 family.</text>
</comment>
<evidence type="ECO:0000256" key="1">
    <source>
        <dbReference type="ARBA" id="ARBA00004245"/>
    </source>
</evidence>
<name>A0ABP9YU98_9FUNG</name>
<dbReference type="SUPFAM" id="SSF103657">
    <property type="entry name" value="BAR/IMD domain-like"/>
    <property type="match status" value="1"/>
</dbReference>
<dbReference type="InterPro" id="IPR029064">
    <property type="entry name" value="Ribosomal_eL30-like_sf"/>
</dbReference>
<evidence type="ECO:0000256" key="4">
    <source>
        <dbReference type="ARBA" id="ARBA00022490"/>
    </source>
</evidence>
<evidence type="ECO:0000313" key="10">
    <source>
        <dbReference type="Proteomes" id="UP001473302"/>
    </source>
</evidence>
<evidence type="ECO:0000259" key="8">
    <source>
        <dbReference type="PROSITE" id="PS51021"/>
    </source>
</evidence>
<dbReference type="InterPro" id="IPR004038">
    <property type="entry name" value="Ribosomal_eL8/eL30/eS12/Gad45"/>
</dbReference>
<dbReference type="PROSITE" id="PS51021">
    <property type="entry name" value="BAR"/>
    <property type="match status" value="1"/>
</dbReference>
<dbReference type="Pfam" id="PF03114">
    <property type="entry name" value="BAR"/>
    <property type="match status" value="1"/>
</dbReference>
<dbReference type="Pfam" id="PF01248">
    <property type="entry name" value="Ribosomal_L7Ae"/>
    <property type="match status" value="1"/>
</dbReference>
<dbReference type="Proteomes" id="UP001473302">
    <property type="component" value="Unassembled WGS sequence"/>
</dbReference>
<evidence type="ECO:0000313" key="9">
    <source>
        <dbReference type="EMBL" id="GAA5810434.1"/>
    </source>
</evidence>
<reference evidence="9 10" key="1">
    <citation type="submission" date="2024-04" db="EMBL/GenBank/DDBJ databases">
        <title>genome sequences of Mucor flavus KT1a and Helicostylum pulchrum KT1b strains isolated from the surface of a dry-aged beef.</title>
        <authorList>
            <person name="Toyotome T."/>
            <person name="Hosono M."/>
            <person name="Torimaru M."/>
            <person name="Fukuda K."/>
            <person name="Mikami N."/>
        </authorList>
    </citation>
    <scope>NUCLEOTIDE SEQUENCE [LARGE SCALE GENOMIC DNA]</scope>
    <source>
        <strain evidence="9 10">KT1a</strain>
    </source>
</reference>
<evidence type="ECO:0000256" key="2">
    <source>
        <dbReference type="ARBA" id="ARBA00004604"/>
    </source>
</evidence>
<keyword evidence="7" id="KW-0687">Ribonucleoprotein</keyword>
<dbReference type="SMART" id="SM00721">
    <property type="entry name" value="BAR"/>
    <property type="match status" value="1"/>
</dbReference>
<comment type="subcellular location">
    <subcellularLocation>
        <location evidence="1">Cytoplasm</location>
        <location evidence="1">Cytoskeleton</location>
    </subcellularLocation>
    <subcellularLocation>
        <location evidence="2">Nucleus</location>
        <location evidence="2">Nucleolus</location>
    </subcellularLocation>
</comment>
<evidence type="ECO:0000256" key="5">
    <source>
        <dbReference type="ARBA" id="ARBA00023212"/>
    </source>
</evidence>
<dbReference type="PANTHER" id="PTHR47174:SF3">
    <property type="entry name" value="BRIDGING INTEGRATOR 3"/>
    <property type="match status" value="1"/>
</dbReference>
<feature type="domain" description="BAR" evidence="8">
    <location>
        <begin position="18"/>
        <end position="246"/>
    </location>
</feature>
<keyword evidence="5" id="KW-0206">Cytoskeleton</keyword>
<proteinExistence type="inferred from homology"/>
<dbReference type="PROSITE" id="PS01082">
    <property type="entry name" value="RIBOSOMAL_L7AE"/>
    <property type="match status" value="1"/>
</dbReference>
<dbReference type="InterPro" id="IPR027267">
    <property type="entry name" value="AH/BAR_dom_sf"/>
</dbReference>
<keyword evidence="10" id="KW-1185">Reference proteome</keyword>
<dbReference type="InterPro" id="IPR046982">
    <property type="entry name" value="BIN3/RVS161-like"/>
</dbReference>
<dbReference type="SUPFAM" id="SSF55315">
    <property type="entry name" value="L30e-like"/>
    <property type="match status" value="1"/>
</dbReference>
<dbReference type="Gene3D" id="3.30.1330.30">
    <property type="match status" value="1"/>
</dbReference>
<sequence>MAFLSGIKKNLNRAGTTIKQRTGGTDRTQDSEFEEELERFRSYVVYNNNILEKKSEKLSTNAKEYMNATRAIISSQMRLIQVIEKMYGDSAFSNPALAEYKRAIEGIEKESKDSLDPAYQKTVIEPLARYVSYFPEVNEAVKRRNKKLLDYDSQRSKVRKLIDKPVEDPQRLPRAEQEANMARELYENLNTILINELPKVIELRVPYLDPVFESMVKSQLRFSQLGYEKLEGMRNYIPNEVEGDRRVDDVLQQMRELSICEQKKEKKVKAVKNESDNEEETPRFQSPIAHPLAEKKLVKKLYKTIKKASKVKHVRRGVKEVGKALRKGEKGLVIIAGDISPLDVISHMPVLCEDSNVPYVFVPSKEQLGEASSTKRPTSVTMIVLGGKGKDMKAAADYKELYDECYASAKDLDEKLVY</sequence>
<organism evidence="9 10">
    <name type="scientific">Mucor flavus</name>
    <dbReference type="NCBI Taxonomy" id="439312"/>
    <lineage>
        <taxon>Eukaryota</taxon>
        <taxon>Fungi</taxon>
        <taxon>Fungi incertae sedis</taxon>
        <taxon>Mucoromycota</taxon>
        <taxon>Mucoromycotina</taxon>
        <taxon>Mucoromycetes</taxon>
        <taxon>Mucorales</taxon>
        <taxon>Mucorineae</taxon>
        <taxon>Mucoraceae</taxon>
        <taxon>Mucor</taxon>
    </lineage>
</organism>
<dbReference type="InterPro" id="IPR002415">
    <property type="entry name" value="H/ACA_rnp_Nhp2-like"/>
</dbReference>
<dbReference type="EMBL" id="BAABUK010000007">
    <property type="protein sequence ID" value="GAA5810434.1"/>
    <property type="molecule type" value="Genomic_DNA"/>
</dbReference>
<dbReference type="PANTHER" id="PTHR47174">
    <property type="entry name" value="BRIDGING INTEGRATOR 3"/>
    <property type="match status" value="1"/>
</dbReference>
<dbReference type="InterPro" id="IPR004037">
    <property type="entry name" value="Ribosomal_eL8-like_CS"/>
</dbReference>
<dbReference type="PRINTS" id="PR00881">
    <property type="entry name" value="L7ARS6FAMILY"/>
</dbReference>
<evidence type="ECO:0000256" key="6">
    <source>
        <dbReference type="ARBA" id="ARBA00023242"/>
    </source>
</evidence>
<dbReference type="InterPro" id="IPR004148">
    <property type="entry name" value="BAR_dom"/>
</dbReference>